<dbReference type="Gene3D" id="3.30.70.1020">
    <property type="entry name" value="Trehalose-6-phosphate phosphatase related protein, domain 2"/>
    <property type="match status" value="1"/>
</dbReference>
<keyword evidence="3" id="KW-0479">Metal-binding</keyword>
<dbReference type="GO" id="GO:0004805">
    <property type="term" value="F:trehalose-phosphatase activity"/>
    <property type="evidence" value="ECO:0007669"/>
    <property type="project" value="UniProtKB-EC"/>
</dbReference>
<comment type="caution">
    <text evidence="4">The sequence shown here is derived from an EMBL/GenBank/DDBJ whole genome shotgun (WGS) entry which is preliminary data.</text>
</comment>
<evidence type="ECO:0000313" key="4">
    <source>
        <dbReference type="EMBL" id="OQP48075.1"/>
    </source>
</evidence>
<comment type="cofactor">
    <cofactor evidence="3">
        <name>Mg(2+)</name>
        <dbReference type="ChEBI" id="CHEBI:18420"/>
    </cofactor>
</comment>
<comment type="catalytic activity">
    <reaction evidence="3">
        <text>alpha,alpha-trehalose 6-phosphate + H2O = alpha,alpha-trehalose + phosphate</text>
        <dbReference type="Rhea" id="RHEA:23420"/>
        <dbReference type="ChEBI" id="CHEBI:15377"/>
        <dbReference type="ChEBI" id="CHEBI:16551"/>
        <dbReference type="ChEBI" id="CHEBI:43474"/>
        <dbReference type="ChEBI" id="CHEBI:58429"/>
        <dbReference type="EC" id="3.1.3.12"/>
    </reaction>
</comment>
<reference evidence="5" key="1">
    <citation type="submission" date="2016-04" db="EMBL/GenBank/DDBJ databases">
        <authorList>
            <person name="Chen L."/>
            <person name="Zhuang W."/>
            <person name="Wang G."/>
        </authorList>
    </citation>
    <scope>NUCLEOTIDE SEQUENCE [LARGE SCALE GENOMIC DNA]</scope>
    <source>
        <strain evidence="5">17621</strain>
    </source>
</reference>
<protein>
    <recommendedName>
        <fullName evidence="3">Trehalose 6-phosphate phosphatase</fullName>
        <ecNumber evidence="3">3.1.3.12</ecNumber>
    </recommendedName>
</protein>
<dbReference type="RefSeq" id="WP_081200613.1">
    <property type="nucleotide sequence ID" value="NZ_FOCZ01000004.1"/>
</dbReference>
<comment type="similarity">
    <text evidence="2">Belongs to the glycosyltransferase 20 family.</text>
</comment>
<comment type="similarity">
    <text evidence="1">In the C-terminal section; belongs to the trehalose phosphatase family.</text>
</comment>
<dbReference type="PANTHER" id="PTHR10788">
    <property type="entry name" value="TREHALOSE-6-PHOSPHATE SYNTHASE"/>
    <property type="match status" value="1"/>
</dbReference>
<dbReference type="EC" id="3.1.3.12" evidence="3"/>
<evidence type="ECO:0000256" key="3">
    <source>
        <dbReference type="RuleBase" id="RU361117"/>
    </source>
</evidence>
<accession>A0A1V9EQC0</accession>
<dbReference type="STRING" id="354355.SAMN05660816_02408"/>
<comment type="pathway">
    <text evidence="3">Glycan biosynthesis; trehalose biosynthesis.</text>
</comment>
<dbReference type="InterPro" id="IPR003337">
    <property type="entry name" value="Trehalose_PPase"/>
</dbReference>
<dbReference type="GO" id="GO:0046872">
    <property type="term" value="F:metal ion binding"/>
    <property type="evidence" value="ECO:0007669"/>
    <property type="project" value="UniProtKB-KW"/>
</dbReference>
<dbReference type="Pfam" id="PF02358">
    <property type="entry name" value="Trehalose_PPase"/>
    <property type="match status" value="1"/>
</dbReference>
<comment type="similarity">
    <text evidence="3">Belongs to the trehalose phosphatase family.</text>
</comment>
<dbReference type="NCBIfam" id="TIGR01484">
    <property type="entry name" value="HAD-SF-IIB"/>
    <property type="match status" value="1"/>
</dbReference>
<dbReference type="Gene3D" id="3.40.50.1000">
    <property type="entry name" value="HAD superfamily/HAD-like"/>
    <property type="match status" value="1"/>
</dbReference>
<sequence length="259" mass="29593">MKFLDYYSKVDLIEQYRRASKRLILLDYDGTLITFFSNPSDAIPGDNLMEVLKKLNTSKNDLCIISGRNSDWFDKWFATLNIHIIAEHGGCVKLKGQPWLKKETGADNWKEGVRQVMNKYVQQCAATFIEEKEYAVVWHYRNANASEGSVLAEQLYQEFNNQLPGKELEVFSGKKIVEVKIKGINKGAAIKQFLTGSKYDFILAVGDDYTDEAMFRELAAVNNSFTIKVGDDASFAQYHLYTPQMVVSLLETFSYVIDR</sequence>
<keyword evidence="3" id="KW-0460">Magnesium</keyword>
<dbReference type="InterPro" id="IPR006379">
    <property type="entry name" value="HAD-SF_hydro_IIB"/>
</dbReference>
<dbReference type="EMBL" id="LVXG01000018">
    <property type="protein sequence ID" value="OQP48075.1"/>
    <property type="molecule type" value="Genomic_DNA"/>
</dbReference>
<gene>
    <name evidence="4" type="ORF">A4H97_30035</name>
</gene>
<evidence type="ECO:0000256" key="2">
    <source>
        <dbReference type="ARBA" id="ARBA00008799"/>
    </source>
</evidence>
<dbReference type="OrthoDB" id="9761633at2"/>
<name>A0A1V9EQC0_9BACT</name>
<comment type="function">
    <text evidence="3">Removes the phosphate from trehalose 6-phosphate to produce free trehalose.</text>
</comment>
<proteinExistence type="inferred from homology"/>
<dbReference type="NCBIfam" id="TIGR00685">
    <property type="entry name" value="T6PP"/>
    <property type="match status" value="1"/>
</dbReference>
<organism evidence="4 5">
    <name type="scientific">Niastella yeongjuensis</name>
    <dbReference type="NCBI Taxonomy" id="354355"/>
    <lineage>
        <taxon>Bacteria</taxon>
        <taxon>Pseudomonadati</taxon>
        <taxon>Bacteroidota</taxon>
        <taxon>Chitinophagia</taxon>
        <taxon>Chitinophagales</taxon>
        <taxon>Chitinophagaceae</taxon>
        <taxon>Niastella</taxon>
    </lineage>
</organism>
<dbReference type="InterPro" id="IPR036412">
    <property type="entry name" value="HAD-like_sf"/>
</dbReference>
<dbReference type="UniPathway" id="UPA00299"/>
<dbReference type="InterPro" id="IPR023214">
    <property type="entry name" value="HAD_sf"/>
</dbReference>
<dbReference type="CDD" id="cd01627">
    <property type="entry name" value="HAD_TPP"/>
    <property type="match status" value="1"/>
</dbReference>
<dbReference type="Proteomes" id="UP000192610">
    <property type="component" value="Unassembled WGS sequence"/>
</dbReference>
<dbReference type="GO" id="GO:0003825">
    <property type="term" value="F:alpha,alpha-trehalose-phosphate synthase (UDP-forming) activity"/>
    <property type="evidence" value="ECO:0007669"/>
    <property type="project" value="TreeGrafter"/>
</dbReference>
<keyword evidence="3" id="KW-0378">Hydrolase</keyword>
<dbReference type="SUPFAM" id="SSF56784">
    <property type="entry name" value="HAD-like"/>
    <property type="match status" value="1"/>
</dbReference>
<evidence type="ECO:0000313" key="5">
    <source>
        <dbReference type="Proteomes" id="UP000192610"/>
    </source>
</evidence>
<dbReference type="AlphaFoldDB" id="A0A1V9EQC0"/>
<evidence type="ECO:0000256" key="1">
    <source>
        <dbReference type="ARBA" id="ARBA00006330"/>
    </source>
</evidence>
<dbReference type="InterPro" id="IPR001830">
    <property type="entry name" value="Glyco_trans_20"/>
</dbReference>
<dbReference type="GO" id="GO:0005992">
    <property type="term" value="P:trehalose biosynthetic process"/>
    <property type="evidence" value="ECO:0007669"/>
    <property type="project" value="UniProtKB-UniPathway"/>
</dbReference>
<dbReference type="PANTHER" id="PTHR10788:SF106">
    <property type="entry name" value="BCDNA.GH08860"/>
    <property type="match status" value="1"/>
</dbReference>
<keyword evidence="5" id="KW-1185">Reference proteome</keyword>